<keyword evidence="2" id="KW-1185">Reference proteome</keyword>
<dbReference type="Proteomes" id="UP000663828">
    <property type="component" value="Unassembled WGS sequence"/>
</dbReference>
<dbReference type="AlphaFoldDB" id="A0A815YKL8"/>
<reference evidence="1" key="1">
    <citation type="submission" date="2021-02" db="EMBL/GenBank/DDBJ databases">
        <authorList>
            <person name="Nowell W R."/>
        </authorList>
    </citation>
    <scope>NUCLEOTIDE SEQUENCE</scope>
</reference>
<accession>A0A815YKL8</accession>
<organism evidence="1 2">
    <name type="scientific">Adineta ricciae</name>
    <name type="common">Rotifer</name>
    <dbReference type="NCBI Taxonomy" id="249248"/>
    <lineage>
        <taxon>Eukaryota</taxon>
        <taxon>Metazoa</taxon>
        <taxon>Spiralia</taxon>
        <taxon>Gnathifera</taxon>
        <taxon>Rotifera</taxon>
        <taxon>Eurotatoria</taxon>
        <taxon>Bdelloidea</taxon>
        <taxon>Adinetida</taxon>
        <taxon>Adinetidae</taxon>
        <taxon>Adineta</taxon>
    </lineage>
</organism>
<evidence type="ECO:0000313" key="2">
    <source>
        <dbReference type="Proteomes" id="UP000663828"/>
    </source>
</evidence>
<gene>
    <name evidence="1" type="ORF">XAT740_LOCUS44523</name>
</gene>
<proteinExistence type="predicted"/>
<comment type="caution">
    <text evidence="1">The sequence shown here is derived from an EMBL/GenBank/DDBJ whole genome shotgun (WGS) entry which is preliminary data.</text>
</comment>
<sequence>MANIGNPAPHTVNGYAENGKCRRNVVLLKSIFQSTAKEVKIHDSLMSATTAVRGAGLVNALQALTGTTMFSPNAGVVGDYGNARIIVRNSSSVIITGIKNKNGNYITNAQISTVNRASRAKIIVVLAWSTRLLYVNVIPAEDNVQFDPEIGHGVVFSSHNQPRNVPDSDVQNYSSLLEIPWYGRVERPNSNDSSQMETHTLGSGHHRIQFAALKHFGNLSKFNDYEIYCTPPFNFVS</sequence>
<evidence type="ECO:0000313" key="1">
    <source>
        <dbReference type="EMBL" id="CAF1571493.1"/>
    </source>
</evidence>
<protein>
    <submittedName>
        <fullName evidence="1">Uncharacterized protein</fullName>
    </submittedName>
</protein>
<dbReference type="EMBL" id="CAJNOR010005658">
    <property type="protein sequence ID" value="CAF1571493.1"/>
    <property type="molecule type" value="Genomic_DNA"/>
</dbReference>
<name>A0A815YKL8_ADIRI</name>